<sequence>MASVARAMRGLIPRRQCAQAARGLASRERRMTGGGGVGAKGRVAGGEALGSTAAGAPRKPKVFSFSVPGAPGQEEALSEAQRREVDEHNREFERTHGGEGERPERKVDERFWNGKGTEKKKGEQGKE</sequence>
<dbReference type="EMBL" id="AZHE01000006">
    <property type="protein sequence ID" value="KHN98925.1"/>
    <property type="molecule type" value="Genomic_DNA"/>
</dbReference>
<organism evidence="2 3">
    <name type="scientific">Metarhizium album (strain ARSEF 1941)</name>
    <dbReference type="NCBI Taxonomy" id="1081103"/>
    <lineage>
        <taxon>Eukaryota</taxon>
        <taxon>Fungi</taxon>
        <taxon>Dikarya</taxon>
        <taxon>Ascomycota</taxon>
        <taxon>Pezizomycotina</taxon>
        <taxon>Sordariomycetes</taxon>
        <taxon>Hypocreomycetidae</taxon>
        <taxon>Hypocreales</taxon>
        <taxon>Clavicipitaceae</taxon>
        <taxon>Metarhizium</taxon>
    </lineage>
</organism>
<evidence type="ECO:0000313" key="3">
    <source>
        <dbReference type="Proteomes" id="UP000030816"/>
    </source>
</evidence>
<reference evidence="2 3" key="1">
    <citation type="journal article" date="2014" name="Proc. Natl. Acad. Sci. U.S.A.">
        <title>Trajectory and genomic determinants of fungal-pathogen speciation and host adaptation.</title>
        <authorList>
            <person name="Hu X."/>
            <person name="Xiao G."/>
            <person name="Zheng P."/>
            <person name="Shang Y."/>
            <person name="Su Y."/>
            <person name="Zhang X."/>
            <person name="Liu X."/>
            <person name="Zhan S."/>
            <person name="St Leger R.J."/>
            <person name="Wang C."/>
        </authorList>
    </citation>
    <scope>NUCLEOTIDE SEQUENCE [LARGE SCALE GENOMIC DNA]</scope>
    <source>
        <strain evidence="2 3">ARSEF 1941</strain>
    </source>
</reference>
<keyword evidence="3" id="KW-1185">Reference proteome</keyword>
<feature type="compositionally biased region" description="Gly residues" evidence="1">
    <location>
        <begin position="32"/>
        <end position="48"/>
    </location>
</feature>
<gene>
    <name evidence="2" type="ORF">MAM_03387</name>
</gene>
<dbReference type="HOGENOM" id="CLU_1971047_0_0_1"/>
<dbReference type="Proteomes" id="UP000030816">
    <property type="component" value="Unassembled WGS sequence"/>
</dbReference>
<evidence type="ECO:0000256" key="1">
    <source>
        <dbReference type="SAM" id="MobiDB-lite"/>
    </source>
</evidence>
<evidence type="ECO:0000313" key="2">
    <source>
        <dbReference type="EMBL" id="KHN98925.1"/>
    </source>
</evidence>
<accession>A0A0B2X1F9</accession>
<dbReference type="AlphaFoldDB" id="A0A0B2X1F9"/>
<comment type="caution">
    <text evidence="2">The sequence shown here is derived from an EMBL/GenBank/DDBJ whole genome shotgun (WGS) entry which is preliminary data.</text>
</comment>
<feature type="region of interest" description="Disordered" evidence="1">
    <location>
        <begin position="20"/>
        <end position="127"/>
    </location>
</feature>
<dbReference type="OrthoDB" id="4941027at2759"/>
<dbReference type="STRING" id="1081103.A0A0B2X1F9"/>
<dbReference type="RefSeq" id="XP_040679991.1">
    <property type="nucleotide sequence ID" value="XM_040822186.1"/>
</dbReference>
<protein>
    <submittedName>
        <fullName evidence="2">Uncharacterized protein</fullName>
    </submittedName>
</protein>
<proteinExistence type="predicted"/>
<dbReference type="GeneID" id="63737842"/>
<name>A0A0B2X1F9_METAS</name>
<feature type="compositionally biased region" description="Basic and acidic residues" evidence="1">
    <location>
        <begin position="80"/>
        <end position="127"/>
    </location>
</feature>